<organism evidence="3 4">
    <name type="scientific">Paenibacillus medicaginis</name>
    <dbReference type="NCBI Taxonomy" id="1470560"/>
    <lineage>
        <taxon>Bacteria</taxon>
        <taxon>Bacillati</taxon>
        <taxon>Bacillota</taxon>
        <taxon>Bacilli</taxon>
        <taxon>Bacillales</taxon>
        <taxon>Paenibacillaceae</taxon>
        <taxon>Paenibacillus</taxon>
    </lineage>
</organism>
<keyword evidence="4" id="KW-1185">Reference proteome</keyword>
<dbReference type="SUPFAM" id="SSF51735">
    <property type="entry name" value="NAD(P)-binding Rossmann-fold domains"/>
    <property type="match status" value="1"/>
</dbReference>
<comment type="caution">
    <text evidence="3">The sequence shown here is derived from an EMBL/GenBank/DDBJ whole genome shotgun (WGS) entry which is preliminary data.</text>
</comment>
<dbReference type="Pfam" id="PF22725">
    <property type="entry name" value="GFO_IDH_MocA_C3"/>
    <property type="match status" value="1"/>
</dbReference>
<dbReference type="EMBL" id="JBHIRY010000031">
    <property type="protein sequence ID" value="MFB5763197.1"/>
    <property type="molecule type" value="Genomic_DNA"/>
</dbReference>
<dbReference type="Gene3D" id="3.40.50.720">
    <property type="entry name" value="NAD(P)-binding Rossmann-like Domain"/>
    <property type="match status" value="1"/>
</dbReference>
<dbReference type="InterPro" id="IPR000683">
    <property type="entry name" value="Gfo/Idh/MocA-like_OxRdtase_N"/>
</dbReference>
<reference evidence="3 4" key="1">
    <citation type="submission" date="2024-09" db="EMBL/GenBank/DDBJ databases">
        <title>Paenibacillus zeirhizospherea sp. nov., isolated from surface of the maize (Zea mays) roots in a horticulture field, Hungary.</title>
        <authorList>
            <person name="Marton D."/>
            <person name="Farkas M."/>
            <person name="Bedics A."/>
            <person name="Toth E."/>
            <person name="Tancsics A."/>
            <person name="Boka K."/>
            <person name="Marati G."/>
            <person name="Kriszt B."/>
            <person name="Cserhati M."/>
        </authorList>
    </citation>
    <scope>NUCLEOTIDE SEQUENCE [LARGE SCALE GENOMIC DNA]</scope>
    <source>
        <strain evidence="3 4">JCM 18446</strain>
    </source>
</reference>
<evidence type="ECO:0000259" key="1">
    <source>
        <dbReference type="Pfam" id="PF01408"/>
    </source>
</evidence>
<dbReference type="Pfam" id="PF01408">
    <property type="entry name" value="GFO_IDH_MocA"/>
    <property type="match status" value="1"/>
</dbReference>
<accession>A0ABV5CA31</accession>
<dbReference type="PANTHER" id="PTHR43377">
    <property type="entry name" value="BILIVERDIN REDUCTASE A"/>
    <property type="match status" value="1"/>
</dbReference>
<dbReference type="InterPro" id="IPR036291">
    <property type="entry name" value="NAD(P)-bd_dom_sf"/>
</dbReference>
<dbReference type="PANTHER" id="PTHR43377:SF2">
    <property type="entry name" value="BINDING ROSSMANN FOLD OXIDOREDUCTASE, PUTATIVE (AFU_ORTHOLOGUE AFUA_4G00560)-RELATED"/>
    <property type="match status" value="1"/>
</dbReference>
<dbReference type="SUPFAM" id="SSF55347">
    <property type="entry name" value="Glyceraldehyde-3-phosphate dehydrogenase-like, C-terminal domain"/>
    <property type="match status" value="1"/>
</dbReference>
<proteinExistence type="predicted"/>
<dbReference type="InterPro" id="IPR051450">
    <property type="entry name" value="Gfo/Idh/MocA_Oxidoreductases"/>
</dbReference>
<dbReference type="Proteomes" id="UP001580430">
    <property type="component" value="Unassembled WGS sequence"/>
</dbReference>
<dbReference type="InterPro" id="IPR055170">
    <property type="entry name" value="GFO_IDH_MocA-like_dom"/>
</dbReference>
<feature type="domain" description="GFO/IDH/MocA-like oxidoreductase" evidence="2">
    <location>
        <begin position="129"/>
        <end position="320"/>
    </location>
</feature>
<evidence type="ECO:0000313" key="3">
    <source>
        <dbReference type="EMBL" id="MFB5763197.1"/>
    </source>
</evidence>
<name>A0ABV5CA31_9BACL</name>
<feature type="domain" description="Gfo/Idh/MocA-like oxidoreductase N-terminal" evidence="1">
    <location>
        <begin position="2"/>
        <end position="120"/>
    </location>
</feature>
<gene>
    <name evidence="3" type="ORF">ACE5LO_22735</name>
</gene>
<dbReference type="RefSeq" id="WP_375522250.1">
    <property type="nucleotide sequence ID" value="NZ_JBHIRY010000031.1"/>
</dbReference>
<protein>
    <submittedName>
        <fullName evidence="3">Gfo/Idh/MocA family protein</fullName>
    </submittedName>
</protein>
<sequence>MKLALIGAGQRGMIYSRHACQSAEIVAVVEPDDSRRKAAADEFRIPPDKQFAAVDEFYGLGRMCDAIIISSMDRDHYAQTMEALELGYDILLEKPISPSPEECLRINEKANKKGCKVIVCHVLRYTNFFAEMKRIIDSQELGKIITIQHNENIGNFHMAHSFVRGNWRRSDLSSPIIMQKSCHDMDILSWLVDSDAKRISSYGSLTYFKEENAPAGSAERCLDCKVAAECRFDARKAYLPVRGQWPATVVAADQTEEALLQALQTSPYGHCVYRMDNDVCDHQVTLIEFKNGVTATFNLSGFTNTMCRTIKIMCEHGEIRGDDAQNVIEVTRFNSNMVEANQQTVIRPASLSGGHLGGDTGLMNDFLDNLNKPDFSSRSSIDRSVESHMMAYAAEEARVTGTVIDLDQLKAQLQQSEDRQ</sequence>
<dbReference type="Gene3D" id="3.30.360.10">
    <property type="entry name" value="Dihydrodipicolinate Reductase, domain 2"/>
    <property type="match status" value="1"/>
</dbReference>
<evidence type="ECO:0000313" key="4">
    <source>
        <dbReference type="Proteomes" id="UP001580430"/>
    </source>
</evidence>
<evidence type="ECO:0000259" key="2">
    <source>
        <dbReference type="Pfam" id="PF22725"/>
    </source>
</evidence>